<dbReference type="EnsemblMetazoa" id="CLYHEMT007452.1">
    <property type="protein sequence ID" value="CLYHEMP007452.1"/>
    <property type="gene ID" value="CLYHEMG007452"/>
</dbReference>
<dbReference type="PROSITE" id="PS51406">
    <property type="entry name" value="FIBRINOGEN_C_2"/>
    <property type="match status" value="1"/>
</dbReference>
<feature type="signal peptide" evidence="1">
    <location>
        <begin position="1"/>
        <end position="19"/>
    </location>
</feature>
<dbReference type="SUPFAM" id="SSF56496">
    <property type="entry name" value="Fibrinogen C-terminal domain-like"/>
    <property type="match status" value="1"/>
</dbReference>
<feature type="domain" description="Fibrinogen C-terminal" evidence="2">
    <location>
        <begin position="80"/>
        <end position="313"/>
    </location>
</feature>
<evidence type="ECO:0000259" key="2">
    <source>
        <dbReference type="PROSITE" id="PS51406"/>
    </source>
</evidence>
<sequence length="313" mass="36305">MDLKLILAFLSVINCMVVANNTSDITKLKSDLKLLEAKYSRLEDGMKFSSPYCEKYVKGACGPCICKDDFNLPKKYYCDCRNQSPQRDCLAHRQNGMKIDGIYEITMNSYLNTVAFCDQTTLGGGWTVIQRRMDGSTNFFRSWNEYKVGFGELHREFWFGNDKIHYLTAQAILPKGSEALIQVKFLHTSFKHNTIYNNRYSHFHIDNEKHAYELHVTGPSGGYGSNYFTNYQNNQKFSTWDRDNDQSSTYNCAYSYQKAGWWINGDTNSCKTHREYNSINSPYDAANTQALHHRIDWHSLKVSFTAMKVRRLQ</sequence>
<dbReference type="RefSeq" id="XP_066910539.1">
    <property type="nucleotide sequence ID" value="XM_067054438.1"/>
</dbReference>
<dbReference type="Proteomes" id="UP000594262">
    <property type="component" value="Unplaced"/>
</dbReference>
<keyword evidence="1" id="KW-0732">Signal</keyword>
<dbReference type="Gene3D" id="3.90.215.10">
    <property type="entry name" value="Gamma Fibrinogen, chain A, domain 1"/>
    <property type="match status" value="1"/>
</dbReference>
<dbReference type="InterPro" id="IPR036056">
    <property type="entry name" value="Fibrinogen-like_C"/>
</dbReference>
<evidence type="ECO:0000313" key="4">
    <source>
        <dbReference type="Proteomes" id="UP000594262"/>
    </source>
</evidence>
<protein>
    <recommendedName>
        <fullName evidence="2">Fibrinogen C-terminal domain-containing protein</fullName>
    </recommendedName>
</protein>
<dbReference type="GeneID" id="136797858"/>
<dbReference type="NCBIfam" id="NF040941">
    <property type="entry name" value="GGGWT_bact"/>
    <property type="match status" value="1"/>
</dbReference>
<dbReference type="OrthoDB" id="5974161at2759"/>
<dbReference type="InterPro" id="IPR002181">
    <property type="entry name" value="Fibrinogen_a/b/g_C_dom"/>
</dbReference>
<name>A0A7M5V7R0_9CNID</name>
<dbReference type="InterPro" id="IPR014716">
    <property type="entry name" value="Fibrinogen_a/b/g_C_1"/>
</dbReference>
<keyword evidence="4" id="KW-1185">Reference proteome</keyword>
<reference evidence="3" key="1">
    <citation type="submission" date="2021-01" db="UniProtKB">
        <authorList>
            <consortium name="EnsemblMetazoa"/>
        </authorList>
    </citation>
    <scope>IDENTIFICATION</scope>
</reference>
<dbReference type="InterPro" id="IPR050373">
    <property type="entry name" value="Fibrinogen_C-term_domain"/>
</dbReference>
<organism evidence="3 4">
    <name type="scientific">Clytia hemisphaerica</name>
    <dbReference type="NCBI Taxonomy" id="252671"/>
    <lineage>
        <taxon>Eukaryota</taxon>
        <taxon>Metazoa</taxon>
        <taxon>Cnidaria</taxon>
        <taxon>Hydrozoa</taxon>
        <taxon>Hydroidolina</taxon>
        <taxon>Leptothecata</taxon>
        <taxon>Obeliida</taxon>
        <taxon>Clytiidae</taxon>
        <taxon>Clytia</taxon>
    </lineage>
</organism>
<dbReference type="Pfam" id="PF00147">
    <property type="entry name" value="Fibrinogen_C"/>
    <property type="match status" value="1"/>
</dbReference>
<feature type="chain" id="PRO_5029497418" description="Fibrinogen C-terminal domain-containing protein" evidence="1">
    <location>
        <begin position="20"/>
        <end position="313"/>
    </location>
</feature>
<dbReference type="PANTHER" id="PTHR19143">
    <property type="entry name" value="FIBRINOGEN/TENASCIN/ANGIOPOEITIN"/>
    <property type="match status" value="1"/>
</dbReference>
<dbReference type="GO" id="GO:0005615">
    <property type="term" value="C:extracellular space"/>
    <property type="evidence" value="ECO:0007669"/>
    <property type="project" value="TreeGrafter"/>
</dbReference>
<proteinExistence type="predicted"/>
<dbReference type="SMART" id="SM00186">
    <property type="entry name" value="FBG"/>
    <property type="match status" value="1"/>
</dbReference>
<evidence type="ECO:0000313" key="3">
    <source>
        <dbReference type="EnsemblMetazoa" id="CLYHEMP007452.1"/>
    </source>
</evidence>
<evidence type="ECO:0000256" key="1">
    <source>
        <dbReference type="SAM" id="SignalP"/>
    </source>
</evidence>
<accession>A0A7M5V7R0</accession>
<dbReference type="AlphaFoldDB" id="A0A7M5V7R0"/>